<dbReference type="SMART" id="SM00863">
    <property type="entry name" value="tRNA_SAD"/>
    <property type="match status" value="1"/>
</dbReference>
<gene>
    <name evidence="8" type="ORF">H7849_00470</name>
</gene>
<dbReference type="KEGG" id="adin:H7849_00470"/>
<name>A0A7G8BJ22_9BACT</name>
<comment type="subcellular location">
    <subcellularLocation>
        <location evidence="2">Cytoplasm</location>
    </subcellularLocation>
</comment>
<comment type="cofactor">
    <cofactor evidence="1">
        <name>Zn(2+)</name>
        <dbReference type="ChEBI" id="CHEBI:29105"/>
    </cofactor>
</comment>
<dbReference type="Pfam" id="PF01411">
    <property type="entry name" value="tRNA-synt_2c"/>
    <property type="match status" value="1"/>
</dbReference>
<dbReference type="GO" id="GO:0004813">
    <property type="term" value="F:alanine-tRNA ligase activity"/>
    <property type="evidence" value="ECO:0007669"/>
    <property type="project" value="InterPro"/>
</dbReference>
<dbReference type="AlphaFoldDB" id="A0A7G8BJ22"/>
<dbReference type="InterPro" id="IPR009000">
    <property type="entry name" value="Transl_B-barrel_sf"/>
</dbReference>
<dbReference type="InterPro" id="IPR018164">
    <property type="entry name" value="Ala-tRNA-synth_IIc_N"/>
</dbReference>
<dbReference type="SUPFAM" id="SSF55186">
    <property type="entry name" value="ThrRS/AlaRS common domain"/>
    <property type="match status" value="1"/>
</dbReference>
<dbReference type="PANTHER" id="PTHR43462">
    <property type="entry name" value="ALANYL-TRNA EDITING PROTEIN"/>
    <property type="match status" value="1"/>
</dbReference>
<dbReference type="Gene3D" id="3.10.310.40">
    <property type="match status" value="1"/>
</dbReference>
<proteinExistence type="predicted"/>
<keyword evidence="5" id="KW-0862">Zinc</keyword>
<dbReference type="SUPFAM" id="SSF50447">
    <property type="entry name" value="Translation proteins"/>
    <property type="match status" value="1"/>
</dbReference>
<reference evidence="8 9" key="1">
    <citation type="submission" date="2020-08" db="EMBL/GenBank/DDBJ databases">
        <title>Edaphobacter telluris sp. nov. and Acidobacterium dinghuensis sp. nov., two acidobacteria isolated from forest soil.</title>
        <authorList>
            <person name="Fu J."/>
            <person name="Qiu L."/>
        </authorList>
    </citation>
    <scope>NUCLEOTIDE SEQUENCE [LARGE SCALE GENOMIC DNA]</scope>
    <source>
        <strain evidence="8">4Y35</strain>
    </source>
</reference>
<protein>
    <recommendedName>
        <fullName evidence="3">Alanine--tRNA ligase</fullName>
    </recommendedName>
    <alternativeName>
        <fullName evidence="6">Alanyl-tRNA synthetase</fullName>
    </alternativeName>
</protein>
<dbReference type="GO" id="GO:0005524">
    <property type="term" value="F:ATP binding"/>
    <property type="evidence" value="ECO:0007669"/>
    <property type="project" value="InterPro"/>
</dbReference>
<dbReference type="PROSITE" id="PS50860">
    <property type="entry name" value="AA_TRNA_LIGASE_II_ALA"/>
    <property type="match status" value="1"/>
</dbReference>
<dbReference type="GO" id="GO:0002161">
    <property type="term" value="F:aminoacyl-tRNA deacylase activity"/>
    <property type="evidence" value="ECO:0007669"/>
    <property type="project" value="UniProtKB-ARBA"/>
</dbReference>
<dbReference type="EMBL" id="CP060394">
    <property type="protein sequence ID" value="QNI32542.1"/>
    <property type="molecule type" value="Genomic_DNA"/>
</dbReference>
<dbReference type="PANTHER" id="PTHR43462:SF1">
    <property type="entry name" value="ALANYL-TRNA EDITING PROTEIN AARSD1"/>
    <property type="match status" value="1"/>
</dbReference>
<dbReference type="GO" id="GO:0006419">
    <property type="term" value="P:alanyl-tRNA aminoacylation"/>
    <property type="evidence" value="ECO:0007669"/>
    <property type="project" value="InterPro"/>
</dbReference>
<sequence>MVMSERLYYSDSFLTNFSARVADIRELSRTGGQSVWQVALDRTAFYPTSGGQPHDQGMIRATSRNGAALEIPVIAVEEDEQGGVWHQTLKPLLAGTEIQGEVDWARRFDHMQQHSGQHLLSAIFAREMQATTASFHLGEASSTIDLAVETLAHHSLERVERIANEVIGEDRAVTIWNVDRSEAEAMLAAGKLRKLPERGGTIRLVEIADCDLNACGGTHVRSTGQIGGLLIRSIERVRQSIRVEFVCGLRAVVAAHQDFSVLTRSAALLSMPRTEVPSGIERLVADAKSNAKELHKLREELATYHAIRLAVEDQIVDRLRLVRRTFAERDAEYVKLLASRLVASVPQTVALLVSAHQEPSLLVLARSGDLDFHAGNLLKEALVSLGLRGGGSPDLAQAHVPHLQTANLLEALAAMVIDRVHSSAVK</sequence>
<dbReference type="InterPro" id="IPR018165">
    <property type="entry name" value="Ala-tRNA-synth_IIc_core"/>
</dbReference>
<accession>A0A7G8BJ22</accession>
<dbReference type="GO" id="GO:0003676">
    <property type="term" value="F:nucleic acid binding"/>
    <property type="evidence" value="ECO:0007669"/>
    <property type="project" value="InterPro"/>
</dbReference>
<organism evidence="8 9">
    <name type="scientific">Alloacidobacterium dinghuense</name>
    <dbReference type="NCBI Taxonomy" id="2763107"/>
    <lineage>
        <taxon>Bacteria</taxon>
        <taxon>Pseudomonadati</taxon>
        <taxon>Acidobacteriota</taxon>
        <taxon>Terriglobia</taxon>
        <taxon>Terriglobales</taxon>
        <taxon>Acidobacteriaceae</taxon>
        <taxon>Alloacidobacterium</taxon>
    </lineage>
</organism>
<evidence type="ECO:0000256" key="3">
    <source>
        <dbReference type="ARBA" id="ARBA00017959"/>
    </source>
</evidence>
<evidence type="ECO:0000313" key="8">
    <source>
        <dbReference type="EMBL" id="QNI32542.1"/>
    </source>
</evidence>
<dbReference type="InterPro" id="IPR018163">
    <property type="entry name" value="Thr/Ala-tRNA-synth_IIc_edit"/>
</dbReference>
<dbReference type="GO" id="GO:0046872">
    <property type="term" value="F:metal ion binding"/>
    <property type="evidence" value="ECO:0007669"/>
    <property type="project" value="UniProtKB-KW"/>
</dbReference>
<evidence type="ECO:0000256" key="5">
    <source>
        <dbReference type="ARBA" id="ARBA00022833"/>
    </source>
</evidence>
<evidence type="ECO:0000259" key="7">
    <source>
        <dbReference type="PROSITE" id="PS50860"/>
    </source>
</evidence>
<evidence type="ECO:0000256" key="4">
    <source>
        <dbReference type="ARBA" id="ARBA00022723"/>
    </source>
</evidence>
<dbReference type="Gene3D" id="2.40.30.130">
    <property type="match status" value="1"/>
</dbReference>
<evidence type="ECO:0000256" key="1">
    <source>
        <dbReference type="ARBA" id="ARBA00001947"/>
    </source>
</evidence>
<feature type="domain" description="Alanyl-transfer RNA synthetases family profile" evidence="7">
    <location>
        <begin position="1"/>
        <end position="257"/>
    </location>
</feature>
<evidence type="ECO:0000313" key="9">
    <source>
        <dbReference type="Proteomes" id="UP000515312"/>
    </source>
</evidence>
<dbReference type="Proteomes" id="UP000515312">
    <property type="component" value="Chromosome"/>
</dbReference>
<dbReference type="Pfam" id="PF07973">
    <property type="entry name" value="tRNA_SAD"/>
    <property type="match status" value="1"/>
</dbReference>
<dbReference type="InterPro" id="IPR051335">
    <property type="entry name" value="Alanyl-tRNA_Editing_Enzymes"/>
</dbReference>
<keyword evidence="4" id="KW-0479">Metal-binding</keyword>
<evidence type="ECO:0000256" key="6">
    <source>
        <dbReference type="ARBA" id="ARBA00032577"/>
    </source>
</evidence>
<keyword evidence="9" id="KW-1185">Reference proteome</keyword>
<dbReference type="InterPro" id="IPR012947">
    <property type="entry name" value="tRNA_SAD"/>
</dbReference>
<dbReference type="Gene3D" id="3.30.980.10">
    <property type="entry name" value="Threonyl-trna Synthetase, Chain A, domain 2"/>
    <property type="match status" value="1"/>
</dbReference>
<dbReference type="GO" id="GO:0005737">
    <property type="term" value="C:cytoplasm"/>
    <property type="evidence" value="ECO:0007669"/>
    <property type="project" value="UniProtKB-SubCell"/>
</dbReference>
<evidence type="ECO:0000256" key="2">
    <source>
        <dbReference type="ARBA" id="ARBA00004496"/>
    </source>
</evidence>